<protein>
    <submittedName>
        <fullName evidence="1">Uncharacterized protein</fullName>
    </submittedName>
</protein>
<keyword evidence="2" id="KW-1185">Reference proteome</keyword>
<gene>
    <name evidence="1" type="ORF">ACN38_g5240</name>
</gene>
<name>A0A0N0RZ00_9EURO</name>
<dbReference type="OrthoDB" id="3796275at2759"/>
<dbReference type="Proteomes" id="UP000037696">
    <property type="component" value="Unassembled WGS sequence"/>
</dbReference>
<evidence type="ECO:0000313" key="2">
    <source>
        <dbReference type="Proteomes" id="UP000037696"/>
    </source>
</evidence>
<dbReference type="AlphaFoldDB" id="A0A0N0RZ00"/>
<reference evidence="1 2" key="1">
    <citation type="submission" date="2015-08" db="EMBL/GenBank/DDBJ databases">
        <title>Genome sequencing of Penicillium nordicum.</title>
        <authorList>
            <person name="Nguyen H.D."/>
            <person name="Seifert K.A."/>
        </authorList>
    </citation>
    <scope>NUCLEOTIDE SEQUENCE [LARGE SCALE GENOMIC DNA]</scope>
    <source>
        <strain evidence="1 2">DAOMC 185683</strain>
    </source>
</reference>
<sequence>MKKPGDAIVVGEIKVPWVLRHNIFKTVAVAGTRPKEGELRNLLGKSPRARSIYSFTYTSLGQIANYMDVMNLKYGVLTTYEQTLFLRQTVPGGAWTLESSPVKHFSDAYTSADPQSVTVRQCFWYLGQLALKGARFNGSSRAKGQIMLWTN</sequence>
<organism evidence="1 2">
    <name type="scientific">Penicillium nordicum</name>
    <dbReference type="NCBI Taxonomy" id="229535"/>
    <lineage>
        <taxon>Eukaryota</taxon>
        <taxon>Fungi</taxon>
        <taxon>Dikarya</taxon>
        <taxon>Ascomycota</taxon>
        <taxon>Pezizomycotina</taxon>
        <taxon>Eurotiomycetes</taxon>
        <taxon>Eurotiomycetidae</taxon>
        <taxon>Eurotiales</taxon>
        <taxon>Aspergillaceae</taxon>
        <taxon>Penicillium</taxon>
    </lineage>
</organism>
<proteinExistence type="predicted"/>
<comment type="caution">
    <text evidence="1">The sequence shown here is derived from an EMBL/GenBank/DDBJ whole genome shotgun (WGS) entry which is preliminary data.</text>
</comment>
<dbReference type="EMBL" id="LHQQ01000072">
    <property type="protein sequence ID" value="KOS43872.1"/>
    <property type="molecule type" value="Genomic_DNA"/>
</dbReference>
<accession>A0A0N0RZ00</accession>
<evidence type="ECO:0000313" key="1">
    <source>
        <dbReference type="EMBL" id="KOS43872.1"/>
    </source>
</evidence>